<protein>
    <submittedName>
        <fullName evidence="3">Uncharacterized protein YukE</fullName>
    </submittedName>
</protein>
<evidence type="ECO:0000259" key="2">
    <source>
        <dbReference type="Pfam" id="PF21725"/>
    </source>
</evidence>
<keyword evidence="4" id="KW-1185">Reference proteome</keyword>
<dbReference type="InterPro" id="IPR029501">
    <property type="entry name" value="EndoU_bac"/>
</dbReference>
<organism evidence="3 4">
    <name type="scientific">Kibdelosporangium banguiense</name>
    <dbReference type="NCBI Taxonomy" id="1365924"/>
    <lineage>
        <taxon>Bacteria</taxon>
        <taxon>Bacillati</taxon>
        <taxon>Actinomycetota</taxon>
        <taxon>Actinomycetes</taxon>
        <taxon>Pseudonocardiales</taxon>
        <taxon>Pseudonocardiaceae</taxon>
        <taxon>Kibdelosporangium</taxon>
    </lineage>
</organism>
<reference evidence="3 4" key="1">
    <citation type="submission" date="2021-03" db="EMBL/GenBank/DDBJ databases">
        <title>Sequencing the genomes of 1000 actinobacteria strains.</title>
        <authorList>
            <person name="Klenk H.-P."/>
        </authorList>
    </citation>
    <scope>NUCLEOTIDE SEQUENCE [LARGE SCALE GENOMIC DNA]</scope>
    <source>
        <strain evidence="3 4">DSM 46670</strain>
    </source>
</reference>
<feature type="domain" description="Bacterial EndoU nuclease" evidence="1">
    <location>
        <begin position="241"/>
        <end position="369"/>
    </location>
</feature>
<proteinExistence type="predicted"/>
<dbReference type="RefSeq" id="WP_209647040.1">
    <property type="nucleotide sequence ID" value="NZ_JAGINW010000001.1"/>
</dbReference>
<evidence type="ECO:0000259" key="1">
    <source>
        <dbReference type="Pfam" id="PF14436"/>
    </source>
</evidence>
<dbReference type="Proteomes" id="UP001519332">
    <property type="component" value="Unassembled WGS sequence"/>
</dbReference>
<dbReference type="InterPro" id="IPR049082">
    <property type="entry name" value="T7SS_signal"/>
</dbReference>
<feature type="domain" description="Putative T7SS secretion signal" evidence="2">
    <location>
        <begin position="6"/>
        <end position="99"/>
    </location>
</feature>
<evidence type="ECO:0000313" key="3">
    <source>
        <dbReference type="EMBL" id="MBP2330427.1"/>
    </source>
</evidence>
<sequence length="379" mass="41658">MTPKTARDLVPGDPGEIWLLADSYNRMAHTCEEIGRGFRTIDDGGWSGRAAEAFHAQFEQQPKRFLTMADSYGQAAVALDTYASALAWAQRQAGEVIALADKQDPGSPEPPSPTLAEQAELTGVITGTDEPRPVRVDQQALALCTYRRAIAMLDTVGNESASTIQTAAELMPAPLPVLPPISQPTPAADLAVRAVVSPQEPRTLFDPRALRDDLQSWATAIKTIRKRLRSDGLDRLSPRLSQHIFDGHYRPSKQEHTGYHHREGGVDRGVLRVAEIIDGPDPHGVYVARVNGPRTTPNKIKTSTFFPDSWSRAKVLQAVRGAFRDAMLNGGYDPVKCQFRGEYQGVQIVGLLKRGPAEPRLCDVVTAYPRGVRKRRKRS</sequence>
<dbReference type="SUPFAM" id="SSF140453">
    <property type="entry name" value="EsxAB dimer-like"/>
    <property type="match status" value="1"/>
</dbReference>
<dbReference type="InterPro" id="IPR036689">
    <property type="entry name" value="ESAT-6-like_sf"/>
</dbReference>
<gene>
    <name evidence="3" type="ORF">JOF56_010812</name>
</gene>
<accession>A0ABS4U1A1</accession>
<dbReference type="Pfam" id="PF21725">
    <property type="entry name" value="T7SS_signal"/>
    <property type="match status" value="1"/>
</dbReference>
<evidence type="ECO:0000313" key="4">
    <source>
        <dbReference type="Proteomes" id="UP001519332"/>
    </source>
</evidence>
<dbReference type="EMBL" id="JAGINW010000001">
    <property type="protein sequence ID" value="MBP2330427.1"/>
    <property type="molecule type" value="Genomic_DNA"/>
</dbReference>
<comment type="caution">
    <text evidence="3">The sequence shown here is derived from an EMBL/GenBank/DDBJ whole genome shotgun (WGS) entry which is preliminary data.</text>
</comment>
<name>A0ABS4U1A1_9PSEU</name>
<dbReference type="Pfam" id="PF14436">
    <property type="entry name" value="EndoU_bacteria"/>
    <property type="match status" value="1"/>
</dbReference>